<dbReference type="CDD" id="cd17487">
    <property type="entry name" value="MFS_MFSD5_like"/>
    <property type="match status" value="1"/>
</dbReference>
<feature type="transmembrane region" description="Helical" evidence="12">
    <location>
        <begin position="83"/>
        <end position="101"/>
    </location>
</feature>
<evidence type="ECO:0000256" key="4">
    <source>
        <dbReference type="ARBA" id="ARBA00022448"/>
    </source>
</evidence>
<evidence type="ECO:0000256" key="7">
    <source>
        <dbReference type="ARBA" id="ARBA00022989"/>
    </source>
</evidence>
<dbReference type="EMBL" id="AK417863">
    <property type="protein sequence ID" value="BAN21078.1"/>
    <property type="molecule type" value="mRNA"/>
</dbReference>
<organism evidence="13">
    <name type="scientific">Riptortus pedestris</name>
    <name type="common">Bean bug</name>
    <dbReference type="NCBI Taxonomy" id="329032"/>
    <lineage>
        <taxon>Eukaryota</taxon>
        <taxon>Metazoa</taxon>
        <taxon>Ecdysozoa</taxon>
        <taxon>Arthropoda</taxon>
        <taxon>Hexapoda</taxon>
        <taxon>Insecta</taxon>
        <taxon>Pterygota</taxon>
        <taxon>Neoptera</taxon>
        <taxon>Paraneoptera</taxon>
        <taxon>Hemiptera</taxon>
        <taxon>Heteroptera</taxon>
        <taxon>Panheteroptera</taxon>
        <taxon>Pentatomomorpha</taxon>
        <taxon>Coreoidea</taxon>
        <taxon>Alydidae</taxon>
        <taxon>Riptortus</taxon>
    </lineage>
</organism>
<feature type="transmembrane region" description="Helical" evidence="12">
    <location>
        <begin position="364"/>
        <end position="383"/>
    </location>
</feature>
<name>R4WDP4_RIPPE</name>
<proteinExistence type="evidence at transcript level"/>
<evidence type="ECO:0000256" key="11">
    <source>
        <dbReference type="ARBA" id="ARBA00032555"/>
    </source>
</evidence>
<evidence type="ECO:0000256" key="12">
    <source>
        <dbReference type="SAM" id="Phobius"/>
    </source>
</evidence>
<evidence type="ECO:0000313" key="13">
    <source>
        <dbReference type="EMBL" id="BAN21078.1"/>
    </source>
</evidence>
<sequence length="483" mass="54906">MIPRIYNILVKKWKTLKRHIERAIVGAFVLDKKSHTITEPHNVHYKNLQKCYLIAFYLSTFADWLQGPYIYKLYSDYGYTDDTIAILYITGFASSCIFGILVGQMADRFGRKLLCSTFGIFYTLCCLSKTSPRFIVLLTGRILGGISTSILFTTFEAWYVNEHLNFYKLPPEWLNMTFTKATFYNGLSAIIAGIVAQVLAEYFAFGPVSPFLFSIPFLLSSFLVIQSTWKEHPALPTKPVSNNWFSGLCDPLKLLFNDDKLLLYLGIIQFIFEAVMYTYIFSWTPILTNLKPPLGLIFSMFMVSLMGGSKLYASLIARHYYSQNLLIFTTILATFSFCIVTLSLTHIVVHVETHDIEPSTMKSMSLLCLSAFLVYEFSVGMYYPAVGYLRSRVIPEECRASLSNWFRVPMNIITCLTLLLNAGNRAKEISSLKKFQILFSLCTIMLVGAICVSVVFAKKYSKKIIHDEINDLRAGKSQSSETV</sequence>
<evidence type="ECO:0000256" key="10">
    <source>
        <dbReference type="ARBA" id="ARBA00030646"/>
    </source>
</evidence>
<evidence type="ECO:0000256" key="8">
    <source>
        <dbReference type="ARBA" id="ARBA00023065"/>
    </source>
</evidence>
<dbReference type="PANTHER" id="PTHR23516">
    <property type="entry name" value="SAM (S-ADENOSYL METHIONINE) TRANSPORTER"/>
    <property type="match status" value="1"/>
</dbReference>
<keyword evidence="9 12" id="KW-0472">Membrane</keyword>
<evidence type="ECO:0000256" key="3">
    <source>
        <dbReference type="ARBA" id="ARBA00021242"/>
    </source>
</evidence>
<feature type="transmembrane region" description="Helical" evidence="12">
    <location>
        <begin position="294"/>
        <end position="313"/>
    </location>
</feature>
<comment type="function">
    <text evidence="1">Mediates high-affinity intracellular uptake of the rare oligo-element molybdenum.</text>
</comment>
<evidence type="ECO:0000256" key="9">
    <source>
        <dbReference type="ARBA" id="ARBA00023136"/>
    </source>
</evidence>
<feature type="transmembrane region" description="Helical" evidence="12">
    <location>
        <begin position="181"/>
        <end position="205"/>
    </location>
</feature>
<feature type="transmembrane region" description="Helical" evidence="12">
    <location>
        <begin position="325"/>
        <end position="344"/>
    </location>
</feature>
<keyword evidence="6 12" id="KW-0812">Transmembrane</keyword>
<keyword evidence="8" id="KW-0406">Ion transport</keyword>
<evidence type="ECO:0000256" key="1">
    <source>
        <dbReference type="ARBA" id="ARBA00003019"/>
    </source>
</evidence>
<dbReference type="SUPFAM" id="SSF103473">
    <property type="entry name" value="MFS general substrate transporter"/>
    <property type="match status" value="1"/>
</dbReference>
<dbReference type="Gene3D" id="1.20.1250.20">
    <property type="entry name" value="MFS general substrate transporter like domains"/>
    <property type="match status" value="1"/>
</dbReference>
<dbReference type="AlphaFoldDB" id="R4WDP4"/>
<feature type="transmembrane region" description="Helical" evidence="12">
    <location>
        <begin position="51"/>
        <end position="71"/>
    </location>
</feature>
<feature type="transmembrane region" description="Helical" evidence="12">
    <location>
        <begin position="211"/>
        <end position="229"/>
    </location>
</feature>
<protein>
    <recommendedName>
        <fullName evidence="3">Molybdate-anion transporter</fullName>
    </recommendedName>
    <alternativeName>
        <fullName evidence="10">Major facilitator superfamily domain-containing protein 5</fullName>
    </alternativeName>
    <alternativeName>
        <fullName evidence="11">Molybdate transporter 2 homolog</fullName>
    </alternativeName>
</protein>
<evidence type="ECO:0000256" key="5">
    <source>
        <dbReference type="ARBA" id="ARBA00022475"/>
    </source>
</evidence>
<keyword evidence="7 12" id="KW-1133">Transmembrane helix</keyword>
<dbReference type="GO" id="GO:0005886">
    <property type="term" value="C:plasma membrane"/>
    <property type="evidence" value="ECO:0007669"/>
    <property type="project" value="UniProtKB-SubCell"/>
</dbReference>
<dbReference type="InterPro" id="IPR036259">
    <property type="entry name" value="MFS_trans_sf"/>
</dbReference>
<evidence type="ECO:0000256" key="6">
    <source>
        <dbReference type="ARBA" id="ARBA00022692"/>
    </source>
</evidence>
<accession>R4WDP4</accession>
<feature type="transmembrane region" description="Helical" evidence="12">
    <location>
        <begin position="435"/>
        <end position="457"/>
    </location>
</feature>
<dbReference type="InterPro" id="IPR008509">
    <property type="entry name" value="MOT2/MFSD5"/>
</dbReference>
<evidence type="ECO:0000256" key="2">
    <source>
        <dbReference type="ARBA" id="ARBA00004651"/>
    </source>
</evidence>
<reference evidence="13" key="1">
    <citation type="journal article" date="2013" name="PLoS ONE">
        <title>Gene expression in gut symbiotic organ of stinkbug affected by extracellular bacterial symbiont.</title>
        <authorList>
            <person name="Futahashi R."/>
            <person name="Tanaka K."/>
            <person name="Tanahashi M."/>
            <person name="Nikoh N."/>
            <person name="Kikuchi Y."/>
            <person name="Lee B.L."/>
            <person name="Fukatsu T."/>
        </authorList>
    </citation>
    <scope>NUCLEOTIDE SEQUENCE</scope>
    <source>
        <tissue evidence="13">Midgut</tissue>
    </source>
</reference>
<dbReference type="GO" id="GO:0015098">
    <property type="term" value="F:molybdate ion transmembrane transporter activity"/>
    <property type="evidence" value="ECO:0007669"/>
    <property type="project" value="InterPro"/>
</dbReference>
<keyword evidence="4" id="KW-0813">Transport</keyword>
<dbReference type="GO" id="GO:0006811">
    <property type="term" value="P:monoatomic ion transport"/>
    <property type="evidence" value="ECO:0007669"/>
    <property type="project" value="UniProtKB-KW"/>
</dbReference>
<dbReference type="Pfam" id="PF05631">
    <property type="entry name" value="MFS_5"/>
    <property type="match status" value="1"/>
</dbReference>
<keyword evidence="5" id="KW-1003">Cell membrane</keyword>
<feature type="transmembrane region" description="Helical" evidence="12">
    <location>
        <begin position="142"/>
        <end position="160"/>
    </location>
</feature>
<feature type="transmembrane region" description="Helical" evidence="12">
    <location>
        <begin position="261"/>
        <end position="282"/>
    </location>
</feature>
<comment type="subcellular location">
    <subcellularLocation>
        <location evidence="2">Cell membrane</location>
        <topology evidence="2">Multi-pass membrane protein</topology>
    </subcellularLocation>
</comment>
<dbReference type="PANTHER" id="PTHR23516:SF1">
    <property type="entry name" value="MOLYBDATE-ANION TRANSPORTER"/>
    <property type="match status" value="1"/>
</dbReference>
<feature type="transmembrane region" description="Helical" evidence="12">
    <location>
        <begin position="404"/>
        <end position="423"/>
    </location>
</feature>